<feature type="compositionally biased region" description="Basic and acidic residues" evidence="1">
    <location>
        <begin position="1"/>
        <end position="12"/>
    </location>
</feature>
<evidence type="ECO:0000313" key="2">
    <source>
        <dbReference type="EMBL" id="ERN01046.1"/>
    </source>
</evidence>
<accession>W1P0G1</accession>
<dbReference type="AlphaFoldDB" id="W1P0G1"/>
<dbReference type="STRING" id="13333.W1P0G1"/>
<feature type="region of interest" description="Disordered" evidence="1">
    <location>
        <begin position="1"/>
        <end position="22"/>
    </location>
</feature>
<reference evidence="3" key="1">
    <citation type="journal article" date="2013" name="Science">
        <title>The Amborella genome and the evolution of flowering plants.</title>
        <authorList>
            <consortium name="Amborella Genome Project"/>
        </authorList>
    </citation>
    <scope>NUCLEOTIDE SEQUENCE [LARGE SCALE GENOMIC DNA]</scope>
</reference>
<organism evidence="2 3">
    <name type="scientific">Amborella trichopoda</name>
    <dbReference type="NCBI Taxonomy" id="13333"/>
    <lineage>
        <taxon>Eukaryota</taxon>
        <taxon>Viridiplantae</taxon>
        <taxon>Streptophyta</taxon>
        <taxon>Embryophyta</taxon>
        <taxon>Tracheophyta</taxon>
        <taxon>Spermatophyta</taxon>
        <taxon>Magnoliopsida</taxon>
        <taxon>Amborellales</taxon>
        <taxon>Amborellaceae</taxon>
        <taxon>Amborella</taxon>
    </lineage>
</organism>
<name>W1P0G1_AMBTC</name>
<dbReference type="Proteomes" id="UP000017836">
    <property type="component" value="Unassembled WGS sequence"/>
</dbReference>
<proteinExistence type="predicted"/>
<dbReference type="Gramene" id="ERN01046">
    <property type="protein sequence ID" value="ERN01046"/>
    <property type="gene ID" value="AMTR_s00002p00153430"/>
</dbReference>
<protein>
    <submittedName>
        <fullName evidence="2">Uncharacterized protein</fullName>
    </submittedName>
</protein>
<feature type="region of interest" description="Disordered" evidence="1">
    <location>
        <begin position="34"/>
        <end position="88"/>
    </location>
</feature>
<evidence type="ECO:0000256" key="1">
    <source>
        <dbReference type="SAM" id="MobiDB-lite"/>
    </source>
</evidence>
<keyword evidence="3" id="KW-1185">Reference proteome</keyword>
<sequence>MYKERSLDRSEGRATGISKSELSSLPLDRKRINDALDKHLEKSSPSTSKGLNNGREKDKEKDRLSIPSTSSASKHPPSDPRGSALSKTKCSDGWCLLIVWLVWDEQGITSLIVEVEDFGSKGGGKEFYISFLDGHEDCPNDLAENGGIEKGTDER</sequence>
<feature type="compositionally biased region" description="Basic and acidic residues" evidence="1">
    <location>
        <begin position="54"/>
        <end position="64"/>
    </location>
</feature>
<dbReference type="EMBL" id="KI394767">
    <property type="protein sequence ID" value="ERN01046.1"/>
    <property type="molecule type" value="Genomic_DNA"/>
</dbReference>
<gene>
    <name evidence="2" type="ORF">AMTR_s00002p00153430</name>
</gene>
<evidence type="ECO:0000313" key="3">
    <source>
        <dbReference type="Proteomes" id="UP000017836"/>
    </source>
</evidence>
<dbReference type="HOGENOM" id="CLU_1697870_0_0_1"/>